<keyword evidence="15" id="KW-1185">Reference proteome</keyword>
<reference evidence="14" key="4">
    <citation type="submission" date="2025-08" db="UniProtKB">
        <authorList>
            <consortium name="Ensembl"/>
        </authorList>
    </citation>
    <scope>IDENTIFICATION</scope>
</reference>
<dbReference type="GO" id="GO:0006493">
    <property type="term" value="P:protein O-linked glycosylation"/>
    <property type="evidence" value="ECO:0007669"/>
    <property type="project" value="TreeGrafter"/>
</dbReference>
<evidence type="ECO:0000256" key="9">
    <source>
        <dbReference type="ARBA" id="ARBA00023034"/>
    </source>
</evidence>
<keyword evidence="11" id="KW-0325">Glycoprotein</keyword>
<accession>A0A4W3GN53</accession>
<keyword evidence="4" id="KW-0328">Glycosyltransferase</keyword>
<comment type="similarity">
    <text evidence="3">Belongs to the glycosyltransferase 31 family.</text>
</comment>
<dbReference type="FunFam" id="3.90.550.50:FF:000014">
    <property type="entry name" value="Hexosyltransferase"/>
    <property type="match status" value="1"/>
</dbReference>
<reference evidence="15" key="1">
    <citation type="journal article" date="2006" name="Science">
        <title>Ancient noncoding elements conserved in the human genome.</title>
        <authorList>
            <person name="Venkatesh B."/>
            <person name="Kirkness E.F."/>
            <person name="Loh Y.H."/>
            <person name="Halpern A.L."/>
            <person name="Lee A.P."/>
            <person name="Johnson J."/>
            <person name="Dandona N."/>
            <person name="Viswanathan L.D."/>
            <person name="Tay A."/>
            <person name="Venter J.C."/>
            <person name="Strausberg R.L."/>
            <person name="Brenner S."/>
        </authorList>
    </citation>
    <scope>NUCLEOTIDE SEQUENCE [LARGE SCALE GENOMIC DNA]</scope>
</reference>
<evidence type="ECO:0000256" key="6">
    <source>
        <dbReference type="ARBA" id="ARBA00022692"/>
    </source>
</evidence>
<dbReference type="GeneTree" id="ENSGT00940000165603"/>
<keyword evidence="7" id="KW-0735">Signal-anchor</keyword>
<evidence type="ECO:0000313" key="15">
    <source>
        <dbReference type="Proteomes" id="UP000314986"/>
    </source>
</evidence>
<keyword evidence="5" id="KW-0808">Transferase</keyword>
<name>A0A4W3GN53_CALMI</name>
<dbReference type="AlphaFoldDB" id="A0A4W3GN53"/>
<evidence type="ECO:0000256" key="10">
    <source>
        <dbReference type="ARBA" id="ARBA00023136"/>
    </source>
</evidence>
<reference evidence="15" key="3">
    <citation type="journal article" date="2014" name="Nature">
        <title>Elephant shark genome provides unique insights into gnathostome evolution.</title>
        <authorList>
            <consortium name="International Elephant Shark Genome Sequencing Consortium"/>
            <person name="Venkatesh B."/>
            <person name="Lee A.P."/>
            <person name="Ravi V."/>
            <person name="Maurya A.K."/>
            <person name="Lian M.M."/>
            <person name="Swann J.B."/>
            <person name="Ohta Y."/>
            <person name="Flajnik M.F."/>
            <person name="Sutoh Y."/>
            <person name="Kasahara M."/>
            <person name="Hoon S."/>
            <person name="Gangu V."/>
            <person name="Roy S.W."/>
            <person name="Irimia M."/>
            <person name="Korzh V."/>
            <person name="Kondrychyn I."/>
            <person name="Lim Z.W."/>
            <person name="Tay B.H."/>
            <person name="Tohari S."/>
            <person name="Kong K.W."/>
            <person name="Ho S."/>
            <person name="Lorente-Galdos B."/>
            <person name="Quilez J."/>
            <person name="Marques-Bonet T."/>
            <person name="Raney B.J."/>
            <person name="Ingham P.W."/>
            <person name="Tay A."/>
            <person name="Hillier L.W."/>
            <person name="Minx P."/>
            <person name="Boehm T."/>
            <person name="Wilson R.K."/>
            <person name="Brenner S."/>
            <person name="Warren W.C."/>
        </authorList>
    </citation>
    <scope>NUCLEOTIDE SEQUENCE [LARGE SCALE GENOMIC DNA]</scope>
</reference>
<dbReference type="GeneID" id="103181372"/>
<evidence type="ECO:0000256" key="11">
    <source>
        <dbReference type="ARBA" id="ARBA00023180"/>
    </source>
</evidence>
<comment type="function">
    <text evidence="12">N-acetyl glucosamine (GlcNAc) transferase that catalyzes the transfer of GlcNAc via a beta1-&gt;3 linkage from UDP-GlcNAc to the non-reducing terminal galactose (Gal) in the linearly growing chain of N- and O-linked keratan sulfate proteoglycans. Cooperates with B4GALT4 galactosyltransferase and CHST6 and CHST1 sulfotransferases to construct and elongate mono- and disulfated disaccharide units [-&gt;3Galbeta1-&gt;4(6-sulfoGlcNAcbeta)1-&gt;] and [-&gt;3(6-sulfoGalbeta)1-&gt;4(6-sulfoGlcNAcbeta)1-&gt;] within keratan sulfate polymer. Involved in biosynthesis of N-linked keratan sulfate proteoglycans in cornea, with an impact on proteoglycan fibril organization and corneal transparency. May play a role in the maintenance of tissue architecture by suppressing cellular motility and invasion.</text>
</comment>
<evidence type="ECO:0000256" key="4">
    <source>
        <dbReference type="ARBA" id="ARBA00022676"/>
    </source>
</evidence>
<keyword evidence="6" id="KW-0812">Transmembrane</keyword>
<dbReference type="GO" id="GO:0016758">
    <property type="term" value="F:hexosyltransferase activity"/>
    <property type="evidence" value="ECO:0007669"/>
    <property type="project" value="InterPro"/>
</dbReference>
<reference evidence="14" key="5">
    <citation type="submission" date="2025-09" db="UniProtKB">
        <authorList>
            <consortium name="Ensembl"/>
        </authorList>
    </citation>
    <scope>IDENTIFICATION</scope>
</reference>
<organism evidence="14 15">
    <name type="scientific">Callorhinchus milii</name>
    <name type="common">Ghost shark</name>
    <dbReference type="NCBI Taxonomy" id="7868"/>
    <lineage>
        <taxon>Eukaryota</taxon>
        <taxon>Metazoa</taxon>
        <taxon>Chordata</taxon>
        <taxon>Craniata</taxon>
        <taxon>Vertebrata</taxon>
        <taxon>Chondrichthyes</taxon>
        <taxon>Holocephali</taxon>
        <taxon>Chimaeriformes</taxon>
        <taxon>Callorhinchidae</taxon>
        <taxon>Callorhinchus</taxon>
    </lineage>
</organism>
<dbReference type="Proteomes" id="UP000314986">
    <property type="component" value="Unassembled WGS sequence"/>
</dbReference>
<proteinExistence type="inferred from homology"/>
<evidence type="ECO:0000256" key="5">
    <source>
        <dbReference type="ARBA" id="ARBA00022679"/>
    </source>
</evidence>
<dbReference type="InParanoid" id="A0A4W3GN53"/>
<comment type="pathway">
    <text evidence="2">Protein modification; protein glycosylation.</text>
</comment>
<evidence type="ECO:0000256" key="3">
    <source>
        <dbReference type="ARBA" id="ARBA00008661"/>
    </source>
</evidence>
<dbReference type="GO" id="GO:0018146">
    <property type="term" value="P:keratan sulfate proteoglycan biosynthetic process"/>
    <property type="evidence" value="ECO:0007669"/>
    <property type="project" value="UniProtKB-ARBA"/>
</dbReference>
<dbReference type="Pfam" id="PF01762">
    <property type="entry name" value="Galactosyl_T"/>
    <property type="match status" value="1"/>
</dbReference>
<dbReference type="GO" id="GO:0030311">
    <property type="term" value="P:poly-N-acetyllactosamine biosynthetic process"/>
    <property type="evidence" value="ECO:0007669"/>
    <property type="project" value="TreeGrafter"/>
</dbReference>
<dbReference type="Gene3D" id="3.90.550.50">
    <property type="match status" value="1"/>
</dbReference>
<keyword evidence="10" id="KW-0472">Membrane</keyword>
<dbReference type="RefSeq" id="XP_007895991.2">
    <property type="nucleotide sequence ID" value="XM_007897800.2"/>
</dbReference>
<evidence type="ECO:0000256" key="13">
    <source>
        <dbReference type="ARBA" id="ARBA00067698"/>
    </source>
</evidence>
<evidence type="ECO:0000256" key="7">
    <source>
        <dbReference type="ARBA" id="ARBA00022968"/>
    </source>
</evidence>
<reference evidence="15" key="2">
    <citation type="journal article" date="2007" name="PLoS Biol.">
        <title>Survey sequencing and comparative analysis of the elephant shark (Callorhinchus milii) genome.</title>
        <authorList>
            <person name="Venkatesh B."/>
            <person name="Kirkness E.F."/>
            <person name="Loh Y.H."/>
            <person name="Halpern A.L."/>
            <person name="Lee A.P."/>
            <person name="Johnson J."/>
            <person name="Dandona N."/>
            <person name="Viswanathan L.D."/>
            <person name="Tay A."/>
            <person name="Venter J.C."/>
            <person name="Strausberg R.L."/>
            <person name="Brenner S."/>
        </authorList>
    </citation>
    <scope>NUCLEOTIDE SEQUENCE [LARGE SCALE GENOMIC DNA]</scope>
</reference>
<dbReference type="GO" id="GO:0008194">
    <property type="term" value="F:UDP-glycosyltransferase activity"/>
    <property type="evidence" value="ECO:0007669"/>
    <property type="project" value="TreeGrafter"/>
</dbReference>
<dbReference type="Ensembl" id="ENSCMIT00000004745.1">
    <property type="protein sequence ID" value="ENSCMIP00000004577.1"/>
    <property type="gene ID" value="ENSCMIG00000002721.1"/>
</dbReference>
<evidence type="ECO:0000256" key="2">
    <source>
        <dbReference type="ARBA" id="ARBA00004922"/>
    </source>
</evidence>
<evidence type="ECO:0000256" key="1">
    <source>
        <dbReference type="ARBA" id="ARBA00004323"/>
    </source>
</evidence>
<evidence type="ECO:0000313" key="14">
    <source>
        <dbReference type="Ensembl" id="ENSCMIP00000004577.1"/>
    </source>
</evidence>
<dbReference type="GO" id="GO:0000139">
    <property type="term" value="C:Golgi membrane"/>
    <property type="evidence" value="ECO:0007669"/>
    <property type="project" value="UniProtKB-SubCell"/>
</dbReference>
<evidence type="ECO:0000256" key="12">
    <source>
        <dbReference type="ARBA" id="ARBA00058437"/>
    </source>
</evidence>
<keyword evidence="9" id="KW-0333">Golgi apparatus</keyword>
<keyword evidence="8" id="KW-1133">Transmembrane helix</keyword>
<comment type="subcellular location">
    <subcellularLocation>
        <location evidence="1">Golgi apparatus membrane</location>
        <topology evidence="1">Single-pass type II membrane protein</topology>
    </subcellularLocation>
</comment>
<gene>
    <name evidence="14" type="primary">b3gnt7l</name>
</gene>
<dbReference type="OrthoDB" id="2139606at2759"/>
<sequence>MCVSLPLSLREEENKGKKRLFLIENTFWSDHDGTLSSLLGAARLLHQLMVLYLKDREKPRDTEAERERKRRERERVKERERILCGGQTRLIPSLSLSLLSLSLWVTMEYLFRKRKLVKTLLSLSLIFAMVAVIQRLKLGAGGVEEALGRHRLDSVWLEAESNFYKSSNTGNLSSGRLQGEGLALGLALGLGGDSGLSLNSSTPSSWDIHTTNCSENWDVKQMDWFRGLDPRFQQYVLYRHCRYFPMLLNHPEKCSGHVDLLIVVKSVIEQHDRRDAVRRTWGREQLLLGKTVRTLFLLGTPAIGKDHKNLQKLLEYEDRLFGDLLQWDFIDTFFNLTLKEVNFLKWFDIYCPRTQFIFKGDDDVFVNTENVLEFLSSQRPGPSNLFAGDIISRALPIRNHQSKYFIPKQLYDKPYPSYAGGGGFIMSSHLAKRLFAVSESLQLYPIDDVYLGMCLQKIGVDPQLHLAFRTFGIVKRKVSPMNADPCFYKNLLVIHKLSPAGLLQMWDTVHNSTLVCAKRVVVDTNM</sequence>
<evidence type="ECO:0000256" key="8">
    <source>
        <dbReference type="ARBA" id="ARBA00022989"/>
    </source>
</evidence>
<dbReference type="KEGG" id="cmk:103181372"/>
<dbReference type="PANTHER" id="PTHR11214:SF291">
    <property type="entry name" value="HEXOSYLTRANSFERASE"/>
    <property type="match status" value="1"/>
</dbReference>
<dbReference type="PANTHER" id="PTHR11214">
    <property type="entry name" value="BETA-1,3-N-ACETYLGLUCOSAMINYLTRANSFERASE"/>
    <property type="match status" value="1"/>
</dbReference>
<protein>
    <recommendedName>
        <fullName evidence="13">UDP-GlcNAc:betaGal beta-1,3-N-acetylglucosaminyltransferase 7</fullName>
    </recommendedName>
</protein>
<dbReference type="InterPro" id="IPR002659">
    <property type="entry name" value="Glyco_trans_31"/>
</dbReference>